<gene>
    <name evidence="2" type="ORF">JQ619_14985</name>
</gene>
<dbReference type="RefSeq" id="WP_172236887.1">
    <property type="nucleotide sequence ID" value="NZ_JABFDP010000012.1"/>
</dbReference>
<dbReference type="InterPro" id="IPR002575">
    <property type="entry name" value="Aminoglycoside_PTrfase"/>
</dbReference>
<name>A0ABS5G6Y2_9BRAD</name>
<proteinExistence type="predicted"/>
<accession>A0ABS5G6Y2</accession>
<feature type="domain" description="Aminoglycoside phosphotransferase" evidence="1">
    <location>
        <begin position="54"/>
        <end position="265"/>
    </location>
</feature>
<evidence type="ECO:0000259" key="1">
    <source>
        <dbReference type="Pfam" id="PF01636"/>
    </source>
</evidence>
<dbReference type="InterPro" id="IPR011009">
    <property type="entry name" value="Kinase-like_dom_sf"/>
</dbReference>
<protein>
    <submittedName>
        <fullName evidence="2">Phosphotransferase</fullName>
    </submittedName>
</protein>
<dbReference type="Gene3D" id="3.90.1200.10">
    <property type="match status" value="1"/>
</dbReference>
<dbReference type="SUPFAM" id="SSF56112">
    <property type="entry name" value="Protein kinase-like (PK-like)"/>
    <property type="match status" value="1"/>
</dbReference>
<sequence>MKRIGQAETADELRAERALAGLLPADAGRLGYEAAAFPVASPSYQAVESTSFHVARDGTEMSLFLRLGAAEVAELVDRDVAVAAARHVAGLGLAPAVIGADAASGSLLLARLGAGWKVAKIDDLIAQERAARLVAMQKTIAASAPFGRRWSVFEGISAIWSLLPAAGVPLPGDIDWMRGWMSKMAEAIDAAGVDRRPAHGDPHSSNLMLGPHGEMALVDLDMAGDIDPYYQLGAQMNELYQFESQMKPLLEMHDGRFTDAAFSRCRLYAAADDFYWALRSLLLACRSPLQGVEFLKYAAWRFLRCRMLLGRPGFEEFLRTL</sequence>
<comment type="caution">
    <text evidence="2">The sequence shown here is derived from an EMBL/GenBank/DDBJ whole genome shotgun (WGS) entry which is preliminary data.</text>
</comment>
<keyword evidence="3" id="KW-1185">Reference proteome</keyword>
<dbReference type="Proteomes" id="UP001314635">
    <property type="component" value="Unassembled WGS sequence"/>
</dbReference>
<dbReference type="Pfam" id="PF01636">
    <property type="entry name" value="APH"/>
    <property type="match status" value="1"/>
</dbReference>
<dbReference type="EMBL" id="JAFCLK010000012">
    <property type="protein sequence ID" value="MBR1137077.1"/>
    <property type="molecule type" value="Genomic_DNA"/>
</dbReference>
<organism evidence="2 3">
    <name type="scientific">Bradyrhizobium denitrificans</name>
    <dbReference type="NCBI Taxonomy" id="2734912"/>
    <lineage>
        <taxon>Bacteria</taxon>
        <taxon>Pseudomonadati</taxon>
        <taxon>Pseudomonadota</taxon>
        <taxon>Alphaproteobacteria</taxon>
        <taxon>Hyphomicrobiales</taxon>
        <taxon>Nitrobacteraceae</taxon>
        <taxon>Bradyrhizobium</taxon>
    </lineage>
</organism>
<evidence type="ECO:0000313" key="2">
    <source>
        <dbReference type="EMBL" id="MBR1137077.1"/>
    </source>
</evidence>
<evidence type="ECO:0000313" key="3">
    <source>
        <dbReference type="Proteomes" id="UP001314635"/>
    </source>
</evidence>
<reference evidence="3" key="1">
    <citation type="journal article" date="2021" name="ISME J.">
        <title>Evolutionary origin and ecological implication of a unique nif island in free-living Bradyrhizobium lineages.</title>
        <authorList>
            <person name="Tao J."/>
        </authorList>
    </citation>
    <scope>NUCLEOTIDE SEQUENCE [LARGE SCALE GENOMIC DNA]</scope>
    <source>
        <strain evidence="3">SZCCT0094</strain>
    </source>
</reference>